<dbReference type="InterPro" id="IPR029058">
    <property type="entry name" value="AB_hydrolase_fold"/>
</dbReference>
<dbReference type="EMBL" id="CAJOBB010022681">
    <property type="protein sequence ID" value="CAF4386877.1"/>
    <property type="molecule type" value="Genomic_DNA"/>
</dbReference>
<dbReference type="Gene3D" id="3.40.50.1820">
    <property type="entry name" value="alpha/beta hydrolase"/>
    <property type="match status" value="1"/>
</dbReference>
<dbReference type="AlphaFoldDB" id="A0A820NEC6"/>
<dbReference type="Pfam" id="PF03959">
    <property type="entry name" value="FSH1"/>
    <property type="match status" value="1"/>
</dbReference>
<proteinExistence type="predicted"/>
<comment type="caution">
    <text evidence="2">The sequence shown here is derived from an EMBL/GenBank/DDBJ whole genome shotgun (WGS) entry which is preliminary data.</text>
</comment>
<organism evidence="2 3">
    <name type="scientific">Adineta steineri</name>
    <dbReference type="NCBI Taxonomy" id="433720"/>
    <lineage>
        <taxon>Eukaryota</taxon>
        <taxon>Metazoa</taxon>
        <taxon>Spiralia</taxon>
        <taxon>Gnathifera</taxon>
        <taxon>Rotifera</taxon>
        <taxon>Eurotatoria</taxon>
        <taxon>Bdelloidea</taxon>
        <taxon>Adinetida</taxon>
        <taxon>Adinetidae</taxon>
        <taxon>Adineta</taxon>
    </lineage>
</organism>
<dbReference type="Proteomes" id="UP000663868">
    <property type="component" value="Unassembled WGS sequence"/>
</dbReference>
<reference evidence="2" key="1">
    <citation type="submission" date="2021-02" db="EMBL/GenBank/DDBJ databases">
        <authorList>
            <person name="Nowell W R."/>
        </authorList>
    </citation>
    <scope>NUCLEOTIDE SEQUENCE</scope>
</reference>
<feature type="domain" description="Serine hydrolase" evidence="1">
    <location>
        <begin position="4"/>
        <end position="62"/>
    </location>
</feature>
<evidence type="ECO:0000313" key="3">
    <source>
        <dbReference type="Proteomes" id="UP000663868"/>
    </source>
</evidence>
<protein>
    <recommendedName>
        <fullName evidence="1">Serine hydrolase domain-containing protein</fullName>
    </recommendedName>
</protein>
<dbReference type="InterPro" id="IPR005645">
    <property type="entry name" value="FSH-like_dom"/>
</dbReference>
<sequence>MEICFEKKTGSLRKVLKKQVAEFVYIDAPHILPVQDNITEDDTNASASNRTNERGWWFSAADLTYDPLATTSCDRGF</sequence>
<name>A0A820NEC6_9BILA</name>
<feature type="non-terminal residue" evidence="2">
    <location>
        <position position="77"/>
    </location>
</feature>
<gene>
    <name evidence="2" type="ORF">KXQ929_LOCUS50231</name>
</gene>
<evidence type="ECO:0000313" key="2">
    <source>
        <dbReference type="EMBL" id="CAF4386877.1"/>
    </source>
</evidence>
<evidence type="ECO:0000259" key="1">
    <source>
        <dbReference type="Pfam" id="PF03959"/>
    </source>
</evidence>
<accession>A0A820NEC6</accession>